<evidence type="ECO:0000313" key="6">
    <source>
        <dbReference type="EMBL" id="QYC45778.1"/>
    </source>
</evidence>
<dbReference type="Pfam" id="PF00296">
    <property type="entry name" value="Bac_luciferase"/>
    <property type="match status" value="1"/>
</dbReference>
<evidence type="ECO:0000256" key="2">
    <source>
        <dbReference type="ARBA" id="ARBA00022643"/>
    </source>
</evidence>
<dbReference type="InterPro" id="IPR050172">
    <property type="entry name" value="SsuD_RutA_monooxygenase"/>
</dbReference>
<sequence>MERFTIGVILPGIPVQRRDGLDLPAAARHAEHAGLDGVWHGDHLAVGAPTLDAPVALATAAAVTSRVTIGTSVLVPALRPLAWAAKQIATLQHVSGGRLVLGVGSGGGPAQWAAAGVPYAERGLRTDTALTLLPGLLSGERTPLPDGSAAELSLSVPMPPVWVGNASRAALRRAARLGDGWFPSLISPREVADGRALLNDLAGEHGRPAPVIAIGCSAALGPGAPSRAELAAGIASAYDRPVADVMDIPLTGSPEQAAERLAAYREAGASHAVVGVAGDDWRAQVDLLAEARALLLR</sequence>
<dbReference type="RefSeq" id="WP_020540870.1">
    <property type="nucleotide sequence ID" value="NZ_CP068985.1"/>
</dbReference>
<evidence type="ECO:0000313" key="7">
    <source>
        <dbReference type="Proteomes" id="UP000824681"/>
    </source>
</evidence>
<evidence type="ECO:0000256" key="1">
    <source>
        <dbReference type="ARBA" id="ARBA00022630"/>
    </source>
</evidence>
<dbReference type="InterPro" id="IPR011251">
    <property type="entry name" value="Luciferase-like_dom"/>
</dbReference>
<dbReference type="SUPFAM" id="SSF51679">
    <property type="entry name" value="Bacterial luciferase-like"/>
    <property type="match status" value="1"/>
</dbReference>
<dbReference type="Proteomes" id="UP000824681">
    <property type="component" value="Chromosome"/>
</dbReference>
<dbReference type="Gene3D" id="3.20.20.30">
    <property type="entry name" value="Luciferase-like domain"/>
    <property type="match status" value="1"/>
</dbReference>
<keyword evidence="1" id="KW-0285">Flavoprotein</keyword>
<evidence type="ECO:0000256" key="3">
    <source>
        <dbReference type="ARBA" id="ARBA00023002"/>
    </source>
</evidence>
<accession>A0ABX8UHN3</accession>
<protein>
    <submittedName>
        <fullName evidence="6">Alkanesulfonate monooxygenase</fullName>
        <ecNumber evidence="6">1.14.14.5</ecNumber>
    </submittedName>
</protein>
<evidence type="ECO:0000256" key="4">
    <source>
        <dbReference type="ARBA" id="ARBA00023033"/>
    </source>
</evidence>
<dbReference type="GO" id="GO:0008726">
    <property type="term" value="F:alkanesulfonate monooxygenase activity"/>
    <property type="evidence" value="ECO:0007669"/>
    <property type="project" value="UniProtKB-EC"/>
</dbReference>
<dbReference type="EMBL" id="CP068985">
    <property type="protein sequence ID" value="QYC45778.1"/>
    <property type="molecule type" value="Genomic_DNA"/>
</dbReference>
<keyword evidence="4 6" id="KW-0503">Monooxygenase</keyword>
<keyword evidence="2" id="KW-0288">FMN</keyword>
<name>A0ABX8UHN3_9ACTN</name>
<dbReference type="PANTHER" id="PTHR42847:SF4">
    <property type="entry name" value="ALKANESULFONATE MONOOXYGENASE-RELATED"/>
    <property type="match status" value="1"/>
</dbReference>
<organism evidence="6 7">
    <name type="scientific">Nonomuraea coxensis DSM 45129</name>
    <dbReference type="NCBI Taxonomy" id="1122611"/>
    <lineage>
        <taxon>Bacteria</taxon>
        <taxon>Bacillati</taxon>
        <taxon>Actinomycetota</taxon>
        <taxon>Actinomycetes</taxon>
        <taxon>Streptosporangiales</taxon>
        <taxon>Streptosporangiaceae</taxon>
        <taxon>Nonomuraea</taxon>
    </lineage>
</organism>
<dbReference type="EC" id="1.14.14.5" evidence="6"/>
<reference evidence="6 7" key="1">
    <citation type="journal article" date="2021" name="ACS Chem. Biol.">
        <title>Genomic-Led Discovery of a Novel Glycopeptide Antibiotic by Nonomuraea coxensis DSM 45129.</title>
        <authorList>
            <person name="Yushchuk O."/>
            <person name="Vior N.M."/>
            <person name="Andreo-Vidal A."/>
            <person name="Berini F."/>
            <person name="Ruckert C."/>
            <person name="Busche T."/>
            <person name="Binda E."/>
            <person name="Kalinowski J."/>
            <person name="Truman A.W."/>
            <person name="Marinelli F."/>
        </authorList>
    </citation>
    <scope>NUCLEOTIDE SEQUENCE [LARGE SCALE GENOMIC DNA]</scope>
    <source>
        <strain evidence="6 7">DSM 45129</strain>
    </source>
</reference>
<evidence type="ECO:0000259" key="5">
    <source>
        <dbReference type="Pfam" id="PF00296"/>
    </source>
</evidence>
<gene>
    <name evidence="6" type="primary">ssuD4</name>
    <name evidence="6" type="ORF">Nocox_41175</name>
</gene>
<proteinExistence type="predicted"/>
<keyword evidence="7" id="KW-1185">Reference proteome</keyword>
<feature type="domain" description="Luciferase-like" evidence="5">
    <location>
        <begin position="24"/>
        <end position="219"/>
    </location>
</feature>
<dbReference type="InterPro" id="IPR036661">
    <property type="entry name" value="Luciferase-like_sf"/>
</dbReference>
<keyword evidence="3 6" id="KW-0560">Oxidoreductase</keyword>
<dbReference type="PANTHER" id="PTHR42847">
    <property type="entry name" value="ALKANESULFONATE MONOOXYGENASE"/>
    <property type="match status" value="1"/>
</dbReference>